<feature type="transmembrane region" description="Helical" evidence="7">
    <location>
        <begin position="261"/>
        <end position="279"/>
    </location>
</feature>
<feature type="transmembrane region" description="Helical" evidence="7">
    <location>
        <begin position="122"/>
        <end position="140"/>
    </location>
</feature>
<evidence type="ECO:0000313" key="9">
    <source>
        <dbReference type="EMBL" id="QXN91548.1"/>
    </source>
</evidence>
<keyword evidence="10" id="KW-1185">Reference proteome</keyword>
<organism evidence="9 10">
    <name type="scientific">Nocardia iowensis</name>
    <dbReference type="NCBI Taxonomy" id="204891"/>
    <lineage>
        <taxon>Bacteria</taxon>
        <taxon>Bacillati</taxon>
        <taxon>Actinomycetota</taxon>
        <taxon>Actinomycetes</taxon>
        <taxon>Mycobacteriales</taxon>
        <taxon>Nocardiaceae</taxon>
        <taxon>Nocardia</taxon>
    </lineage>
</organism>
<dbReference type="InterPro" id="IPR050638">
    <property type="entry name" value="AA-Vitamin_Transporters"/>
</dbReference>
<feature type="transmembrane region" description="Helical" evidence="7">
    <location>
        <begin position="172"/>
        <end position="193"/>
    </location>
</feature>
<feature type="transmembrane region" description="Helical" evidence="7">
    <location>
        <begin position="91"/>
        <end position="110"/>
    </location>
</feature>
<name>A0ABX8RPH6_NOCIO</name>
<comment type="subcellular location">
    <subcellularLocation>
        <location evidence="1">Membrane</location>
        <topology evidence="1">Multi-pass membrane protein</topology>
    </subcellularLocation>
</comment>
<evidence type="ECO:0000256" key="1">
    <source>
        <dbReference type="ARBA" id="ARBA00004141"/>
    </source>
</evidence>
<evidence type="ECO:0000256" key="2">
    <source>
        <dbReference type="ARBA" id="ARBA00007362"/>
    </source>
</evidence>
<evidence type="ECO:0000256" key="6">
    <source>
        <dbReference type="SAM" id="MobiDB-lite"/>
    </source>
</evidence>
<comment type="similarity">
    <text evidence="2">Belongs to the EamA transporter family.</text>
</comment>
<feature type="transmembrane region" description="Helical" evidence="7">
    <location>
        <begin position="238"/>
        <end position="255"/>
    </location>
</feature>
<dbReference type="PANTHER" id="PTHR32322">
    <property type="entry name" value="INNER MEMBRANE TRANSPORTER"/>
    <property type="match status" value="1"/>
</dbReference>
<feature type="transmembrane region" description="Helical" evidence="7">
    <location>
        <begin position="205"/>
        <end position="226"/>
    </location>
</feature>
<feature type="transmembrane region" description="Helical" evidence="7">
    <location>
        <begin position="33"/>
        <end position="54"/>
    </location>
</feature>
<gene>
    <name evidence="9" type="ORF">KV110_40690</name>
</gene>
<feature type="transmembrane region" description="Helical" evidence="7">
    <location>
        <begin position="66"/>
        <end position="85"/>
    </location>
</feature>
<keyword evidence="5 7" id="KW-0472">Membrane</keyword>
<feature type="domain" description="EamA" evidence="8">
    <location>
        <begin position="152"/>
        <end position="276"/>
    </location>
</feature>
<dbReference type="InterPro" id="IPR000620">
    <property type="entry name" value="EamA_dom"/>
</dbReference>
<feature type="region of interest" description="Disordered" evidence="6">
    <location>
        <begin position="286"/>
        <end position="331"/>
    </location>
</feature>
<feature type="domain" description="EamA" evidence="8">
    <location>
        <begin position="5"/>
        <end position="135"/>
    </location>
</feature>
<evidence type="ECO:0000256" key="3">
    <source>
        <dbReference type="ARBA" id="ARBA00022692"/>
    </source>
</evidence>
<keyword evidence="3 7" id="KW-0812">Transmembrane</keyword>
<dbReference type="Pfam" id="PF00892">
    <property type="entry name" value="EamA"/>
    <property type="match status" value="2"/>
</dbReference>
<dbReference type="EMBL" id="CP078145">
    <property type="protein sequence ID" value="QXN91548.1"/>
    <property type="molecule type" value="Genomic_DNA"/>
</dbReference>
<evidence type="ECO:0000256" key="4">
    <source>
        <dbReference type="ARBA" id="ARBA00022989"/>
    </source>
</evidence>
<dbReference type="RefSeq" id="WP_218472400.1">
    <property type="nucleotide sequence ID" value="NZ_BAABJN010000014.1"/>
</dbReference>
<evidence type="ECO:0000313" key="10">
    <source>
        <dbReference type="Proteomes" id="UP000694257"/>
    </source>
</evidence>
<evidence type="ECO:0000256" key="5">
    <source>
        <dbReference type="ARBA" id="ARBA00023136"/>
    </source>
</evidence>
<dbReference type="PANTHER" id="PTHR32322:SF2">
    <property type="entry name" value="EAMA DOMAIN-CONTAINING PROTEIN"/>
    <property type="match status" value="1"/>
</dbReference>
<accession>A0ABX8RPH6</accession>
<feature type="transmembrane region" description="Helical" evidence="7">
    <location>
        <begin position="146"/>
        <end position="165"/>
    </location>
</feature>
<protein>
    <submittedName>
        <fullName evidence="9">DMT family transporter</fullName>
    </submittedName>
</protein>
<reference evidence="9 10" key="1">
    <citation type="submission" date="2021-07" db="EMBL/GenBank/DDBJ databases">
        <title>Whole Genome Sequence of Nocardia Iowensis.</title>
        <authorList>
            <person name="Lamm A."/>
            <person name="Collins-Fairclough A.M."/>
            <person name="Bunk B."/>
            <person name="Sproer C."/>
        </authorList>
    </citation>
    <scope>NUCLEOTIDE SEQUENCE [LARGE SCALE GENOMIC DNA]</scope>
    <source>
        <strain evidence="9 10">NRRL 5646</strain>
    </source>
</reference>
<proteinExistence type="inferred from homology"/>
<dbReference type="Proteomes" id="UP000694257">
    <property type="component" value="Chromosome"/>
</dbReference>
<evidence type="ECO:0000259" key="8">
    <source>
        <dbReference type="Pfam" id="PF00892"/>
    </source>
</evidence>
<sequence>MTQRGWALFLAMGVIWGVPYAMIRIAVADFDPVAVAFARTLIGALVLLPIALYTKALGPVFRRWRPLLLYTVLEIVGPWWFIGFAETTLNSSTVGLLIAAVPLIAVVAVTKLGGDRFDRGRVTGLIVGFAGVAALVGLDIDLSNPAAMAAIGLTTIGYALGPIVINRSLADLPPLGVVTASLIVASVIYAPFAALRRPTSYPADATLSVLGLALLCTAVAFLLFFALISEVGPARATVITYINPAVAIVLGVTALGEPLTAGMAIGFPLVILGSILGTARNREKTPEDALCTTPAAPEAAVQLPERPTAVDDRTVLPPTRPEAASGSSRTP</sequence>
<keyword evidence="4 7" id="KW-1133">Transmembrane helix</keyword>
<feature type="transmembrane region" description="Helical" evidence="7">
    <location>
        <begin position="7"/>
        <end position="27"/>
    </location>
</feature>
<evidence type="ECO:0000256" key="7">
    <source>
        <dbReference type="SAM" id="Phobius"/>
    </source>
</evidence>